<evidence type="ECO:0000313" key="2">
    <source>
        <dbReference type="Proteomes" id="UP001153555"/>
    </source>
</evidence>
<comment type="caution">
    <text evidence="1">The sequence shown here is derived from an EMBL/GenBank/DDBJ whole genome shotgun (WGS) entry which is preliminary data.</text>
</comment>
<keyword evidence="2" id="KW-1185">Reference proteome</keyword>
<evidence type="ECO:0000313" key="1">
    <source>
        <dbReference type="EMBL" id="CAA0810090.1"/>
    </source>
</evidence>
<protein>
    <submittedName>
        <fullName evidence="1">Uncharacterized protein</fullName>
    </submittedName>
</protein>
<proteinExistence type="predicted"/>
<accession>A0A9N7MMK4</accession>
<dbReference type="AlphaFoldDB" id="A0A9N7MMK4"/>
<name>A0A9N7MMK4_STRHE</name>
<feature type="non-terminal residue" evidence="1">
    <location>
        <position position="1"/>
    </location>
</feature>
<dbReference type="EMBL" id="CACSLK010004670">
    <property type="protein sequence ID" value="CAA0810090.1"/>
    <property type="molecule type" value="Genomic_DNA"/>
</dbReference>
<sequence length="70" mass="8032">LKTLINLLQNRLKASFSNTIIRPTLKNKKKGSKPHLVHCRQTHQPSISSKHIINDHHHNYSTQSTVINQS</sequence>
<dbReference type="Proteomes" id="UP001153555">
    <property type="component" value="Unassembled WGS sequence"/>
</dbReference>
<gene>
    <name evidence="1" type="ORF">SHERM_01017</name>
</gene>
<reference evidence="1" key="1">
    <citation type="submission" date="2019-12" db="EMBL/GenBank/DDBJ databases">
        <authorList>
            <person name="Scholes J."/>
        </authorList>
    </citation>
    <scope>NUCLEOTIDE SEQUENCE</scope>
</reference>
<feature type="non-terminal residue" evidence="1">
    <location>
        <position position="70"/>
    </location>
</feature>
<organism evidence="1 2">
    <name type="scientific">Striga hermonthica</name>
    <name type="common">Purple witchweed</name>
    <name type="synonym">Buchnera hermonthica</name>
    <dbReference type="NCBI Taxonomy" id="68872"/>
    <lineage>
        <taxon>Eukaryota</taxon>
        <taxon>Viridiplantae</taxon>
        <taxon>Streptophyta</taxon>
        <taxon>Embryophyta</taxon>
        <taxon>Tracheophyta</taxon>
        <taxon>Spermatophyta</taxon>
        <taxon>Magnoliopsida</taxon>
        <taxon>eudicotyledons</taxon>
        <taxon>Gunneridae</taxon>
        <taxon>Pentapetalae</taxon>
        <taxon>asterids</taxon>
        <taxon>lamiids</taxon>
        <taxon>Lamiales</taxon>
        <taxon>Orobanchaceae</taxon>
        <taxon>Buchnereae</taxon>
        <taxon>Striga</taxon>
    </lineage>
</organism>